<feature type="region of interest" description="Disordered" evidence="1">
    <location>
        <begin position="426"/>
        <end position="490"/>
    </location>
</feature>
<feature type="compositionally biased region" description="Polar residues" evidence="1">
    <location>
        <begin position="642"/>
        <end position="656"/>
    </location>
</feature>
<evidence type="ECO:0000256" key="1">
    <source>
        <dbReference type="SAM" id="MobiDB-lite"/>
    </source>
</evidence>
<sequence length="751" mass="84277">MSLDVQFTSIIIKITKENLMKKLMMVIFLDTQLFPRPLESSTLEENKLKETYHITFDESPNAIKFLGPLVDNINIAKAERYPSDEYLHPYKPSKRYQTNSNDVSFIEPYECPKPVILETKVSSDQNGQADPNDQSAQTDEILNDDMSKHSNHTNDKKIIDNLPNTKDIWILKHLSSPDEKDTSLQNTILILNPSLSIPSMSWNAHKRNGKELSAALAHECLFVDFLSEEEPKKIKQSERGISINQEKYVKDLLKKYNINGSLVKTPMVPPNNLGPDLSDKAVNETQYRGFDLRGYSDSNYIGCNMDRSLTQYKEYLCKLWYTAKTLDESKIWVSTPIGGIRGDIGINTFRNALRARYLPHLSMYVSTSSVTIVRPWFATIGYSGEIKANGTLKKSCLPPRVKLDYAMQIWEDIIHKLIKKTREKVVPYPSQSEKETQFSLAKDKSPSHSSPPIPVVAEMHKEAQQATSGPTSLGATSKEGAHPQLSSGTNLSVVVDQTKSASDGLKIAHTDSGINEESRADDISKKIKLEDLFDLLKDIRSTFFTLDSPQDEIIIVSYESKDEKEVAKDKDTHASSHDSFILGCLTEEYSMGTSSRVSSLPSQVSLVQEKLKTLDSLPSILNKDTDTLNIFATVVKNASRATTKGVPSTGQATNSPIEGEKNTNPAIIDAEPNLHEELVDLLSIDVVTQYYNQKLLYDKYCDKMLKRRKSSKITNCDVLTQKGLISLKVHKEDRTSEVISNIKVSDLHLAK</sequence>
<accession>A0A699GQ50</accession>
<gene>
    <name evidence="2" type="ORF">Tci_143164</name>
</gene>
<evidence type="ECO:0000313" key="2">
    <source>
        <dbReference type="EMBL" id="GEV71187.1"/>
    </source>
</evidence>
<reference evidence="2" key="1">
    <citation type="journal article" date="2019" name="Sci. Rep.">
        <title>Draft genome of Tanacetum cinerariifolium, the natural source of mosquito coil.</title>
        <authorList>
            <person name="Yamashiro T."/>
            <person name="Shiraishi A."/>
            <person name="Satake H."/>
            <person name="Nakayama K."/>
        </authorList>
    </citation>
    <scope>NUCLEOTIDE SEQUENCE</scope>
</reference>
<feature type="compositionally biased region" description="Basic and acidic residues" evidence="1">
    <location>
        <begin position="432"/>
        <end position="446"/>
    </location>
</feature>
<proteinExistence type="predicted"/>
<organism evidence="2">
    <name type="scientific">Tanacetum cinerariifolium</name>
    <name type="common">Dalmatian daisy</name>
    <name type="synonym">Chrysanthemum cinerariifolium</name>
    <dbReference type="NCBI Taxonomy" id="118510"/>
    <lineage>
        <taxon>Eukaryota</taxon>
        <taxon>Viridiplantae</taxon>
        <taxon>Streptophyta</taxon>
        <taxon>Embryophyta</taxon>
        <taxon>Tracheophyta</taxon>
        <taxon>Spermatophyta</taxon>
        <taxon>Magnoliopsida</taxon>
        <taxon>eudicotyledons</taxon>
        <taxon>Gunneridae</taxon>
        <taxon>Pentapetalae</taxon>
        <taxon>asterids</taxon>
        <taxon>campanulids</taxon>
        <taxon>Asterales</taxon>
        <taxon>Asteraceae</taxon>
        <taxon>Asteroideae</taxon>
        <taxon>Anthemideae</taxon>
        <taxon>Anthemidinae</taxon>
        <taxon>Tanacetum</taxon>
    </lineage>
</organism>
<feature type="region of interest" description="Disordered" evidence="1">
    <location>
        <begin position="642"/>
        <end position="663"/>
    </location>
</feature>
<feature type="compositionally biased region" description="Polar residues" evidence="1">
    <location>
        <begin position="464"/>
        <end position="475"/>
    </location>
</feature>
<dbReference type="AlphaFoldDB" id="A0A699GQ50"/>
<name>A0A699GQ50_TANCI</name>
<dbReference type="EMBL" id="BKCJ010031846">
    <property type="protein sequence ID" value="GEV71187.1"/>
    <property type="molecule type" value="Genomic_DNA"/>
</dbReference>
<protein>
    <submittedName>
        <fullName evidence="2">Retrovirus-related Pol polyprotein from transposon TNT 1-94</fullName>
    </submittedName>
</protein>
<comment type="caution">
    <text evidence="2">The sequence shown here is derived from an EMBL/GenBank/DDBJ whole genome shotgun (WGS) entry which is preliminary data.</text>
</comment>